<sequence length="99" mass="11350">MTTGCVRSTLEPEHRLMTQESKHYKSALESLVGRKSEMKGGEEEGKALCSEDQEDVQKKKPRRKDTPVLNSPPRIPGVRQLKAEKQMVHLEDEEQDFKD</sequence>
<dbReference type="InterPro" id="IPR033242">
    <property type="entry name" value="PPP1R17"/>
</dbReference>
<dbReference type="PANTHER" id="PTHR15387:SF0">
    <property type="entry name" value="PROTEIN PHOSPHATASE 1 REGULATORY SUBUNIT 17"/>
    <property type="match status" value="1"/>
</dbReference>
<dbReference type="PANTHER" id="PTHR15387">
    <property type="entry name" value="PROTEIN PHOSPHATASE 1 REGULATORY SUBUNIT 17"/>
    <property type="match status" value="1"/>
</dbReference>
<evidence type="ECO:0000313" key="3">
    <source>
        <dbReference type="RefSeq" id="XP_010780552.1"/>
    </source>
</evidence>
<proteinExistence type="predicted"/>
<accession>A0A6I9NX34</accession>
<feature type="compositionally biased region" description="Basic and acidic residues" evidence="1">
    <location>
        <begin position="32"/>
        <end position="46"/>
    </location>
</feature>
<dbReference type="RefSeq" id="XP_010780552.1">
    <property type="nucleotide sequence ID" value="XM_010782250.1"/>
</dbReference>
<evidence type="ECO:0000313" key="2">
    <source>
        <dbReference type="Proteomes" id="UP000504611"/>
    </source>
</evidence>
<gene>
    <name evidence="3" type="primary">ppp1r17</name>
</gene>
<dbReference type="KEGG" id="ncc:104955025"/>
<dbReference type="Proteomes" id="UP000504611">
    <property type="component" value="Unplaced"/>
</dbReference>
<protein>
    <submittedName>
        <fullName evidence="3">Protein phosphatase 1 regulatory subunit 17</fullName>
    </submittedName>
</protein>
<name>A0A6I9NX34_9TELE</name>
<feature type="region of interest" description="Disordered" evidence="1">
    <location>
        <begin position="1"/>
        <end position="99"/>
    </location>
</feature>
<keyword evidence="2" id="KW-1185">Reference proteome</keyword>
<organism evidence="2 3">
    <name type="scientific">Notothenia coriiceps</name>
    <name type="common">black rockcod</name>
    <dbReference type="NCBI Taxonomy" id="8208"/>
    <lineage>
        <taxon>Eukaryota</taxon>
        <taxon>Metazoa</taxon>
        <taxon>Chordata</taxon>
        <taxon>Craniata</taxon>
        <taxon>Vertebrata</taxon>
        <taxon>Euteleostomi</taxon>
        <taxon>Actinopterygii</taxon>
        <taxon>Neopterygii</taxon>
        <taxon>Teleostei</taxon>
        <taxon>Neoteleostei</taxon>
        <taxon>Acanthomorphata</taxon>
        <taxon>Eupercaria</taxon>
        <taxon>Perciformes</taxon>
        <taxon>Notothenioidei</taxon>
        <taxon>Nototheniidae</taxon>
        <taxon>Notothenia</taxon>
    </lineage>
</organism>
<evidence type="ECO:0000256" key="1">
    <source>
        <dbReference type="SAM" id="MobiDB-lite"/>
    </source>
</evidence>
<dbReference type="GO" id="GO:0004865">
    <property type="term" value="F:protein serine/threonine phosphatase inhibitor activity"/>
    <property type="evidence" value="ECO:0007669"/>
    <property type="project" value="TreeGrafter"/>
</dbReference>
<feature type="compositionally biased region" description="Basic and acidic residues" evidence="1">
    <location>
        <begin position="10"/>
        <end position="23"/>
    </location>
</feature>
<feature type="compositionally biased region" description="Basic and acidic residues" evidence="1">
    <location>
        <begin position="81"/>
        <end position="90"/>
    </location>
</feature>
<reference evidence="3" key="1">
    <citation type="submission" date="2025-08" db="UniProtKB">
        <authorList>
            <consortium name="RefSeq"/>
        </authorList>
    </citation>
    <scope>IDENTIFICATION</scope>
    <source>
        <tissue evidence="3">Muscle</tissue>
    </source>
</reference>
<dbReference type="GeneID" id="104955025"/>
<dbReference type="AlphaFoldDB" id="A0A6I9NX34"/>
<dbReference type="OrthoDB" id="9877987at2759"/>
<dbReference type="CTD" id="10842"/>